<reference evidence="2 3" key="1">
    <citation type="submission" date="2019-02" db="EMBL/GenBank/DDBJ databases">
        <title>Deep-cultivation of Planctomycetes and their phenomic and genomic characterization uncovers novel biology.</title>
        <authorList>
            <person name="Wiegand S."/>
            <person name="Jogler M."/>
            <person name="Boedeker C."/>
            <person name="Pinto D."/>
            <person name="Vollmers J."/>
            <person name="Rivas-Marin E."/>
            <person name="Kohn T."/>
            <person name="Peeters S.H."/>
            <person name="Heuer A."/>
            <person name="Rast P."/>
            <person name="Oberbeckmann S."/>
            <person name="Bunk B."/>
            <person name="Jeske O."/>
            <person name="Meyerdierks A."/>
            <person name="Storesund J.E."/>
            <person name="Kallscheuer N."/>
            <person name="Luecker S."/>
            <person name="Lage O.M."/>
            <person name="Pohl T."/>
            <person name="Merkel B.J."/>
            <person name="Hornburger P."/>
            <person name="Mueller R.-W."/>
            <person name="Bruemmer F."/>
            <person name="Labrenz M."/>
            <person name="Spormann A.M."/>
            <person name="Op den Camp H."/>
            <person name="Overmann J."/>
            <person name="Amann R."/>
            <person name="Jetten M.S.M."/>
            <person name="Mascher T."/>
            <person name="Medema M.H."/>
            <person name="Devos D.P."/>
            <person name="Kaster A.-K."/>
            <person name="Ovreas L."/>
            <person name="Rohde M."/>
            <person name="Galperin M.Y."/>
            <person name="Jogler C."/>
        </authorList>
    </citation>
    <scope>NUCLEOTIDE SEQUENCE [LARGE SCALE GENOMIC DNA]</scope>
    <source>
        <strain evidence="2 3">Pla110</strain>
    </source>
</reference>
<gene>
    <name evidence="2" type="ORF">Pla110_32740</name>
</gene>
<dbReference type="SUPFAM" id="SSF53335">
    <property type="entry name" value="S-adenosyl-L-methionine-dependent methyltransferases"/>
    <property type="match status" value="1"/>
</dbReference>
<dbReference type="InterPro" id="IPR019410">
    <property type="entry name" value="Methyltransf_16"/>
</dbReference>
<keyword evidence="2" id="KW-0808">Transferase</keyword>
<dbReference type="InterPro" id="IPR029063">
    <property type="entry name" value="SAM-dependent_MTases_sf"/>
</dbReference>
<dbReference type="OrthoDB" id="264333at2"/>
<dbReference type="Pfam" id="PF10294">
    <property type="entry name" value="Methyltransf_16"/>
    <property type="match status" value="1"/>
</dbReference>
<dbReference type="KEGG" id="plon:Pla110_32740"/>
<accession>A0A518CQM7</accession>
<evidence type="ECO:0000313" key="2">
    <source>
        <dbReference type="EMBL" id="QDU81532.1"/>
    </source>
</evidence>
<dbReference type="Gene3D" id="3.40.50.150">
    <property type="entry name" value="Vaccinia Virus protein VP39"/>
    <property type="match status" value="1"/>
</dbReference>
<protein>
    <submittedName>
        <fullName evidence="2">Methyltransferase</fullName>
    </submittedName>
</protein>
<feature type="compositionally biased region" description="Low complexity" evidence="1">
    <location>
        <begin position="1"/>
        <end position="17"/>
    </location>
</feature>
<evidence type="ECO:0000256" key="1">
    <source>
        <dbReference type="SAM" id="MobiDB-lite"/>
    </source>
</evidence>
<feature type="region of interest" description="Disordered" evidence="1">
    <location>
        <begin position="1"/>
        <end position="27"/>
    </location>
</feature>
<dbReference type="GO" id="GO:0008168">
    <property type="term" value="F:methyltransferase activity"/>
    <property type="evidence" value="ECO:0007669"/>
    <property type="project" value="UniProtKB-KW"/>
</dbReference>
<dbReference type="Proteomes" id="UP000317178">
    <property type="component" value="Chromosome"/>
</dbReference>
<dbReference type="PANTHER" id="PTHR14614">
    <property type="entry name" value="HEPATOCELLULAR CARCINOMA-ASSOCIATED ANTIGEN"/>
    <property type="match status" value="1"/>
</dbReference>
<organism evidence="2 3">
    <name type="scientific">Polystyrenella longa</name>
    <dbReference type="NCBI Taxonomy" id="2528007"/>
    <lineage>
        <taxon>Bacteria</taxon>
        <taxon>Pseudomonadati</taxon>
        <taxon>Planctomycetota</taxon>
        <taxon>Planctomycetia</taxon>
        <taxon>Planctomycetales</taxon>
        <taxon>Planctomycetaceae</taxon>
        <taxon>Polystyrenella</taxon>
    </lineage>
</organism>
<proteinExistence type="predicted"/>
<keyword evidence="3" id="KW-1185">Reference proteome</keyword>
<evidence type="ECO:0000313" key="3">
    <source>
        <dbReference type="Proteomes" id="UP000317178"/>
    </source>
</evidence>
<sequence>MAEINNSDANGSDANSGVPGPFPVQGGWSRDHIEAGDRHFELTRPAEPDLLLDDPDVLRENETEVYVPYWALLWPASIRMTEIFRQGDWETGALCLEMGCGIGLVGLAALAEGLHVTFSDYRKEAVQLACWNAEQAGYQRDQSFTGITINWNDPPTDIQYEHIFGCEIVYETDFHEPILLALDRLLAPTGRCWFADSGRINSEKFFELAQANGWRVDRLDQQLQPHPAPQIGRFQIFCLAREAASVS</sequence>
<dbReference type="AlphaFoldDB" id="A0A518CQM7"/>
<name>A0A518CQM7_9PLAN</name>
<dbReference type="EMBL" id="CP036281">
    <property type="protein sequence ID" value="QDU81532.1"/>
    <property type="molecule type" value="Genomic_DNA"/>
</dbReference>
<dbReference type="RefSeq" id="WP_144996956.1">
    <property type="nucleotide sequence ID" value="NZ_CP036281.1"/>
</dbReference>
<dbReference type="GO" id="GO:0032259">
    <property type="term" value="P:methylation"/>
    <property type="evidence" value="ECO:0007669"/>
    <property type="project" value="UniProtKB-KW"/>
</dbReference>
<keyword evidence="2" id="KW-0489">Methyltransferase</keyword>